<dbReference type="SMART" id="SM00260">
    <property type="entry name" value="CheW"/>
    <property type="match status" value="1"/>
</dbReference>
<dbReference type="GO" id="GO:0006935">
    <property type="term" value="P:chemotaxis"/>
    <property type="evidence" value="ECO:0007669"/>
    <property type="project" value="InterPro"/>
</dbReference>
<evidence type="ECO:0000313" key="4">
    <source>
        <dbReference type="EMBL" id="RDU59989.1"/>
    </source>
</evidence>
<dbReference type="InterPro" id="IPR036061">
    <property type="entry name" value="CheW-like_dom_sf"/>
</dbReference>
<dbReference type="InterPro" id="IPR011006">
    <property type="entry name" value="CheY-like_superfamily"/>
</dbReference>
<dbReference type="Gene3D" id="2.40.50.180">
    <property type="entry name" value="CheA-289, Domain 4"/>
    <property type="match status" value="1"/>
</dbReference>
<evidence type="ECO:0000259" key="2">
    <source>
        <dbReference type="PROSITE" id="PS50110"/>
    </source>
</evidence>
<dbReference type="InterPro" id="IPR001789">
    <property type="entry name" value="Sig_transdc_resp-reg_receiver"/>
</dbReference>
<dbReference type="Gene3D" id="2.30.30.40">
    <property type="entry name" value="SH3 Domains"/>
    <property type="match status" value="1"/>
</dbReference>
<organism evidence="4 5">
    <name type="scientific">Helicobacter marmotae</name>
    <dbReference type="NCBI Taxonomy" id="152490"/>
    <lineage>
        <taxon>Bacteria</taxon>
        <taxon>Pseudomonadati</taxon>
        <taxon>Campylobacterota</taxon>
        <taxon>Epsilonproteobacteria</taxon>
        <taxon>Campylobacterales</taxon>
        <taxon>Helicobacteraceae</taxon>
        <taxon>Helicobacter</taxon>
    </lineage>
</organism>
<gene>
    <name evidence="4" type="ORF">CQA63_04345</name>
</gene>
<dbReference type="PIRSF" id="PIRSF002867">
    <property type="entry name" value="CheV"/>
    <property type="match status" value="1"/>
</dbReference>
<dbReference type="SUPFAM" id="SSF52172">
    <property type="entry name" value="CheY-like"/>
    <property type="match status" value="1"/>
</dbReference>
<protein>
    <submittedName>
        <fullName evidence="4">Chemotaxis protein CheV</fullName>
    </submittedName>
</protein>
<dbReference type="PANTHER" id="PTHR47233:SF3">
    <property type="entry name" value="CHEMOTAXIS PROTEIN CHEV"/>
    <property type="match status" value="1"/>
</dbReference>
<sequence length="322" mass="36009">MSQKQNSIDKTTSLHLNNEVQFLCFTLEEETEGTNQLYAMNVFKIREIIYYDNELTETAGDNSGIILGYLTVRDETIPLVDMRRWLYYSKEHPNRDLREFSLNTPKSLVIICSFSNSTVGLKIMGVKRIIHKSWNDINVGSEFGIDGEAKVTATTKYDDGSVIQILDVEKMLTEAFPSVNAADELELNDIGTISSDKIVLLAEDSKTAARSLTKIIEKLDLKYFTFPNGQALLDYLHNPGVIGSIGAVITDLEMPIISGFEVLKRIKETPNTAHIPVIINSSMSSDSNHQMAEHLKADGFISKSNPIEIEQALRQFLVGINI</sequence>
<dbReference type="Pfam" id="PF00072">
    <property type="entry name" value="Response_reg"/>
    <property type="match status" value="1"/>
</dbReference>
<reference evidence="4 5" key="1">
    <citation type="submission" date="2018-04" db="EMBL/GenBank/DDBJ databases">
        <title>Novel Campyloabacter and Helicobacter Species and Strains.</title>
        <authorList>
            <person name="Mannion A.J."/>
            <person name="Shen Z."/>
            <person name="Fox J.G."/>
        </authorList>
    </citation>
    <scope>NUCLEOTIDE SEQUENCE [LARGE SCALE GENOMIC DNA]</scope>
    <source>
        <strain evidence="4 5">MIT 98-6070</strain>
    </source>
</reference>
<dbReference type="GO" id="GO:0000160">
    <property type="term" value="P:phosphorelay signal transduction system"/>
    <property type="evidence" value="ECO:0007669"/>
    <property type="project" value="InterPro"/>
</dbReference>
<name>A0A3D8I4C1_9HELI</name>
<evidence type="ECO:0000256" key="1">
    <source>
        <dbReference type="PROSITE-ProRule" id="PRU00169"/>
    </source>
</evidence>
<dbReference type="AlphaFoldDB" id="A0A3D8I4C1"/>
<feature type="domain" description="Response regulatory" evidence="2">
    <location>
        <begin position="198"/>
        <end position="318"/>
    </location>
</feature>
<dbReference type="OrthoDB" id="5477257at2"/>
<keyword evidence="1" id="KW-0597">Phosphoprotein</keyword>
<evidence type="ECO:0000259" key="3">
    <source>
        <dbReference type="PROSITE" id="PS50851"/>
    </source>
</evidence>
<dbReference type="CDD" id="cd00588">
    <property type="entry name" value="CheW_like"/>
    <property type="match status" value="1"/>
</dbReference>
<evidence type="ECO:0000313" key="5">
    <source>
        <dbReference type="Proteomes" id="UP000256599"/>
    </source>
</evidence>
<dbReference type="Pfam" id="PF01584">
    <property type="entry name" value="CheW"/>
    <property type="match status" value="1"/>
</dbReference>
<dbReference type="InterPro" id="IPR024181">
    <property type="entry name" value="Chemotax_regulator_CheV"/>
</dbReference>
<comment type="caution">
    <text evidence="4">The sequence shown here is derived from an EMBL/GenBank/DDBJ whole genome shotgun (WGS) entry which is preliminary data.</text>
</comment>
<proteinExistence type="predicted"/>
<dbReference type="InterPro" id="IPR002545">
    <property type="entry name" value="CheW-lke_dom"/>
</dbReference>
<dbReference type="Gene3D" id="3.40.50.2300">
    <property type="match status" value="1"/>
</dbReference>
<feature type="domain" description="CheW-like" evidence="3">
    <location>
        <begin position="19"/>
        <end position="177"/>
    </location>
</feature>
<feature type="modified residue" description="4-aspartylphosphate" evidence="1">
    <location>
        <position position="251"/>
    </location>
</feature>
<dbReference type="PROSITE" id="PS50851">
    <property type="entry name" value="CHEW"/>
    <property type="match status" value="1"/>
</dbReference>
<dbReference type="PROSITE" id="PS50110">
    <property type="entry name" value="RESPONSE_REGULATORY"/>
    <property type="match status" value="1"/>
</dbReference>
<dbReference type="SUPFAM" id="SSF50341">
    <property type="entry name" value="CheW-like"/>
    <property type="match status" value="1"/>
</dbReference>
<accession>A0A3D8I4C1</accession>
<dbReference type="SMART" id="SM00448">
    <property type="entry name" value="REC"/>
    <property type="match status" value="1"/>
</dbReference>
<dbReference type="EMBL" id="NXLR01000006">
    <property type="protein sequence ID" value="RDU59989.1"/>
    <property type="molecule type" value="Genomic_DNA"/>
</dbReference>
<dbReference type="RefSeq" id="WP_104700175.1">
    <property type="nucleotide sequence ID" value="NZ_FZPP01000022.1"/>
</dbReference>
<keyword evidence="5" id="KW-1185">Reference proteome</keyword>
<dbReference type="Proteomes" id="UP000256599">
    <property type="component" value="Unassembled WGS sequence"/>
</dbReference>
<dbReference type="PANTHER" id="PTHR47233">
    <property type="entry name" value="CHEMOTAXIS PROTEIN CHEV"/>
    <property type="match status" value="1"/>
</dbReference>